<protein>
    <submittedName>
        <fullName evidence="1">Uncharacterized protein</fullName>
    </submittedName>
</protein>
<evidence type="ECO:0000313" key="2">
    <source>
        <dbReference type="EMBL" id="QII12883.1"/>
    </source>
</evidence>
<name>Q1Q6V6_KUEST</name>
<dbReference type="EMBL" id="CP049055">
    <property type="protein sequence ID" value="QII12883.1"/>
    <property type="molecule type" value="Genomic_DNA"/>
</dbReference>
<gene>
    <name evidence="2" type="ORF">KsCSTR_35040</name>
    <name evidence="1" type="ORF">kuste2559</name>
</gene>
<reference evidence="2 3" key="3">
    <citation type="submission" date="2020-02" db="EMBL/GenBank/DDBJ databases">
        <title>Newly sequenced genome of strain CSTR1 showed variability in Candidatus Kuenenia stuttgartiensis genomes.</title>
        <authorList>
            <person name="Ding C."/>
            <person name="Adrian L."/>
        </authorList>
    </citation>
    <scope>NUCLEOTIDE SEQUENCE [LARGE SCALE GENOMIC DNA]</scope>
    <source>
        <strain evidence="2 3">CSTR1</strain>
    </source>
</reference>
<reference evidence="1" key="2">
    <citation type="submission" date="2006-01" db="EMBL/GenBank/DDBJ databases">
        <authorList>
            <person name="Genoscope"/>
        </authorList>
    </citation>
    <scope>NUCLEOTIDE SEQUENCE</scope>
</reference>
<dbReference type="EMBL" id="CT573071">
    <property type="protein sequence ID" value="CAJ73307.1"/>
    <property type="molecule type" value="Genomic_DNA"/>
</dbReference>
<dbReference type="Proteomes" id="UP000501926">
    <property type="component" value="Chromosome"/>
</dbReference>
<evidence type="ECO:0000313" key="1">
    <source>
        <dbReference type="EMBL" id="CAJ73307.1"/>
    </source>
</evidence>
<proteinExistence type="predicted"/>
<dbReference type="AlphaFoldDB" id="Q1Q6V6"/>
<accession>Q1Q6V6</accession>
<sequence>MILYWFCYKPFLSYLISNFFLRVSLNEFYFRNVNTYIELKIMKFYETFRKKEFFDYK</sequence>
<evidence type="ECO:0000313" key="3">
    <source>
        <dbReference type="Proteomes" id="UP000501926"/>
    </source>
</evidence>
<organism evidence="1">
    <name type="scientific">Kuenenia stuttgartiensis</name>
    <dbReference type="NCBI Taxonomy" id="174633"/>
    <lineage>
        <taxon>Bacteria</taxon>
        <taxon>Pseudomonadati</taxon>
        <taxon>Planctomycetota</taxon>
        <taxon>Candidatus Brocadiia</taxon>
        <taxon>Candidatus Brocadiales</taxon>
        <taxon>Candidatus Brocadiaceae</taxon>
        <taxon>Candidatus Kuenenia</taxon>
    </lineage>
</organism>
<reference evidence="1" key="1">
    <citation type="journal article" date="2006" name="Nature">
        <title>Deciphering the evolution and metabolism of an anammox bacterium from a community genome.</title>
        <authorList>
            <person name="Strous M."/>
            <person name="Pelletier E."/>
            <person name="Mangenot S."/>
            <person name="Rattei T."/>
            <person name="Lehner A."/>
            <person name="Taylor M.W."/>
            <person name="Horn M."/>
            <person name="Daims H."/>
            <person name="Bartol-Mavel D."/>
            <person name="Wincker P."/>
            <person name="Barbe V."/>
            <person name="Fonknechten N."/>
            <person name="Vallenet D."/>
            <person name="Segurens B."/>
            <person name="Schenowitz-Truong C."/>
            <person name="Medigue C."/>
            <person name="Collingro A."/>
            <person name="Snel B."/>
            <person name="Dutilh B.E."/>
            <person name="OpDenCamp H.J.M."/>
            <person name="vanDerDrift C."/>
            <person name="Cirpus I."/>
            <person name="vanDePas-Schoonen K.T."/>
            <person name="Harhangi H.R."/>
            <person name="vanNiftrik L."/>
            <person name="Schmid M."/>
            <person name="Keltjens J."/>
            <person name="vanDeVossenberg J."/>
            <person name="Kartal B."/>
            <person name="Meier H."/>
            <person name="Frishman D."/>
            <person name="Huynen M.A."/>
            <person name="Mewes H."/>
            <person name="Weissenbach J."/>
            <person name="Jetten M.S.M."/>
            <person name="Wagner M."/>
            <person name="LePaslier D."/>
        </authorList>
    </citation>
    <scope>NUCLEOTIDE SEQUENCE</scope>
</reference>